<keyword evidence="2" id="KW-0805">Transcription regulation</keyword>
<name>A0A3P5WTK0_9BACL</name>
<dbReference type="GO" id="GO:0016987">
    <property type="term" value="F:sigma factor activity"/>
    <property type="evidence" value="ECO:0007669"/>
    <property type="project" value="UniProtKB-KW"/>
</dbReference>
<dbReference type="PANTHER" id="PTHR43133:SF60">
    <property type="entry name" value="RNA POLYMERASE SIGMA FACTOR SIGV"/>
    <property type="match status" value="1"/>
</dbReference>
<dbReference type="Pfam" id="PF04542">
    <property type="entry name" value="Sigma70_r2"/>
    <property type="match status" value="1"/>
</dbReference>
<evidence type="ECO:0000256" key="4">
    <source>
        <dbReference type="ARBA" id="ARBA00023163"/>
    </source>
</evidence>
<keyword evidence="4" id="KW-0804">Transcription</keyword>
<dbReference type="Gene3D" id="1.10.1740.10">
    <property type="match status" value="1"/>
</dbReference>
<protein>
    <submittedName>
        <fullName evidence="7">ECF RNA polymerase sigma factor SigW</fullName>
    </submittedName>
</protein>
<dbReference type="InterPro" id="IPR013325">
    <property type="entry name" value="RNA_pol_sigma_r2"/>
</dbReference>
<evidence type="ECO:0000259" key="5">
    <source>
        <dbReference type="Pfam" id="PF04542"/>
    </source>
</evidence>
<dbReference type="InterPro" id="IPR007627">
    <property type="entry name" value="RNA_pol_sigma70_r2"/>
</dbReference>
<dbReference type="InterPro" id="IPR036388">
    <property type="entry name" value="WH-like_DNA-bd_sf"/>
</dbReference>
<dbReference type="SUPFAM" id="SSF88946">
    <property type="entry name" value="Sigma2 domain of RNA polymerase sigma factors"/>
    <property type="match status" value="1"/>
</dbReference>
<dbReference type="CDD" id="cd06171">
    <property type="entry name" value="Sigma70_r4"/>
    <property type="match status" value="1"/>
</dbReference>
<gene>
    <name evidence="7" type="primary">sigW_5</name>
    <name evidence="7" type="ORF">FILTAD_00813</name>
</gene>
<dbReference type="NCBIfam" id="TIGR02937">
    <property type="entry name" value="sigma70-ECF"/>
    <property type="match status" value="1"/>
</dbReference>
<dbReference type="Pfam" id="PF08281">
    <property type="entry name" value="Sigma70_r4_2"/>
    <property type="match status" value="1"/>
</dbReference>
<evidence type="ECO:0000259" key="6">
    <source>
        <dbReference type="Pfam" id="PF08281"/>
    </source>
</evidence>
<dbReference type="AlphaFoldDB" id="A0A3P5WTK0"/>
<evidence type="ECO:0000256" key="3">
    <source>
        <dbReference type="ARBA" id="ARBA00023082"/>
    </source>
</evidence>
<evidence type="ECO:0000313" key="7">
    <source>
        <dbReference type="EMBL" id="VDC22621.1"/>
    </source>
</evidence>
<proteinExistence type="inferred from homology"/>
<accession>A0A3P5WTK0</accession>
<dbReference type="InterPro" id="IPR013324">
    <property type="entry name" value="RNA_pol_sigma_r3/r4-like"/>
</dbReference>
<comment type="similarity">
    <text evidence="1">Belongs to the sigma-70 factor family. ECF subfamily.</text>
</comment>
<evidence type="ECO:0000256" key="2">
    <source>
        <dbReference type="ARBA" id="ARBA00023015"/>
    </source>
</evidence>
<sequence length="184" mass="21674">MGSVSKVKVGEVVAEIEEVIDEHGDYLLRVAYLYVKNRATAEDIVQEVFIAFYEKQGQYRGEASLRTYLVKMTVNRSHDFLRSWKNKRITLFEKVTGKSTNRTPERSLLEKAEKQELVEALFTLSITYREVLILYYFQEMTTVEIAELLDCPQATIRTRLQRARKQLANRIVDYEWEELRHESI</sequence>
<dbReference type="SUPFAM" id="SSF88659">
    <property type="entry name" value="Sigma3 and sigma4 domains of RNA polymerase sigma factors"/>
    <property type="match status" value="1"/>
</dbReference>
<dbReference type="GO" id="GO:0003677">
    <property type="term" value="F:DNA binding"/>
    <property type="evidence" value="ECO:0007669"/>
    <property type="project" value="InterPro"/>
</dbReference>
<dbReference type="InterPro" id="IPR039425">
    <property type="entry name" value="RNA_pol_sigma-70-like"/>
</dbReference>
<keyword evidence="3" id="KW-0731">Sigma factor</keyword>
<reference evidence="7 8" key="1">
    <citation type="submission" date="2018-11" db="EMBL/GenBank/DDBJ databases">
        <authorList>
            <person name="Criscuolo A."/>
        </authorList>
    </citation>
    <scope>NUCLEOTIDE SEQUENCE [LARGE SCALE GENOMIC DNA]</scope>
    <source>
        <strain evidence="7">ATB-66</strain>
    </source>
</reference>
<organism evidence="7 8">
    <name type="scientific">Filibacter tadaridae</name>
    <dbReference type="NCBI Taxonomy" id="2483811"/>
    <lineage>
        <taxon>Bacteria</taxon>
        <taxon>Bacillati</taxon>
        <taxon>Bacillota</taxon>
        <taxon>Bacilli</taxon>
        <taxon>Bacillales</taxon>
        <taxon>Caryophanaceae</taxon>
        <taxon>Filibacter</taxon>
    </lineage>
</organism>
<dbReference type="InterPro" id="IPR013249">
    <property type="entry name" value="RNA_pol_sigma70_r4_t2"/>
</dbReference>
<dbReference type="GO" id="GO:0006352">
    <property type="term" value="P:DNA-templated transcription initiation"/>
    <property type="evidence" value="ECO:0007669"/>
    <property type="project" value="InterPro"/>
</dbReference>
<dbReference type="Proteomes" id="UP000270468">
    <property type="component" value="Unassembled WGS sequence"/>
</dbReference>
<evidence type="ECO:0000313" key="8">
    <source>
        <dbReference type="Proteomes" id="UP000270468"/>
    </source>
</evidence>
<evidence type="ECO:0000256" key="1">
    <source>
        <dbReference type="ARBA" id="ARBA00010641"/>
    </source>
</evidence>
<feature type="domain" description="RNA polymerase sigma-70 region 2" evidence="5">
    <location>
        <begin position="20"/>
        <end position="83"/>
    </location>
</feature>
<keyword evidence="8" id="KW-1185">Reference proteome</keyword>
<dbReference type="EMBL" id="UXAV01000023">
    <property type="protein sequence ID" value="VDC22621.1"/>
    <property type="molecule type" value="Genomic_DNA"/>
</dbReference>
<dbReference type="InterPro" id="IPR014284">
    <property type="entry name" value="RNA_pol_sigma-70_dom"/>
</dbReference>
<dbReference type="PANTHER" id="PTHR43133">
    <property type="entry name" value="RNA POLYMERASE ECF-TYPE SIGMA FACTO"/>
    <property type="match status" value="1"/>
</dbReference>
<feature type="domain" description="RNA polymerase sigma factor 70 region 4 type 2" evidence="6">
    <location>
        <begin position="115"/>
        <end position="167"/>
    </location>
</feature>
<dbReference type="Gene3D" id="1.10.10.10">
    <property type="entry name" value="Winged helix-like DNA-binding domain superfamily/Winged helix DNA-binding domain"/>
    <property type="match status" value="1"/>
</dbReference>